<dbReference type="InterPro" id="IPR009057">
    <property type="entry name" value="Homeodomain-like_sf"/>
</dbReference>
<keyword evidence="2" id="KW-0238">DNA-binding</keyword>
<dbReference type="KEGG" id="agi:FSB73_00725"/>
<proteinExistence type="predicted"/>
<evidence type="ECO:0000313" key="6">
    <source>
        <dbReference type="Proteomes" id="UP000321291"/>
    </source>
</evidence>
<evidence type="ECO:0000259" key="4">
    <source>
        <dbReference type="PROSITE" id="PS01124"/>
    </source>
</evidence>
<keyword evidence="1" id="KW-0805">Transcription regulation</keyword>
<accession>A0A5B8VGP3</accession>
<dbReference type="EMBL" id="CP042434">
    <property type="protein sequence ID" value="QEC70449.1"/>
    <property type="molecule type" value="Genomic_DNA"/>
</dbReference>
<protein>
    <submittedName>
        <fullName evidence="5">Helix-turn-helix domain-containing protein</fullName>
    </submittedName>
</protein>
<evidence type="ECO:0000256" key="1">
    <source>
        <dbReference type="ARBA" id="ARBA00023015"/>
    </source>
</evidence>
<dbReference type="GO" id="GO:0003700">
    <property type="term" value="F:DNA-binding transcription factor activity"/>
    <property type="evidence" value="ECO:0007669"/>
    <property type="project" value="InterPro"/>
</dbReference>
<reference evidence="5 6" key="1">
    <citation type="journal article" date="2017" name="Int. J. Syst. Evol. Microbiol.">
        <title>Arachidicoccus ginsenosidivorans sp. nov., with ginsenoside-converting activity isolated from ginseng cultivating soil.</title>
        <authorList>
            <person name="Siddiqi M.Z."/>
            <person name="Aslam Z."/>
            <person name="Im W.T."/>
        </authorList>
    </citation>
    <scope>NUCLEOTIDE SEQUENCE [LARGE SCALE GENOMIC DNA]</scope>
    <source>
        <strain evidence="5 6">Gsoil 809</strain>
    </source>
</reference>
<dbReference type="OrthoDB" id="9793451at2"/>
<dbReference type="SUPFAM" id="SSF46689">
    <property type="entry name" value="Homeodomain-like"/>
    <property type="match status" value="1"/>
</dbReference>
<dbReference type="Pfam" id="PF12833">
    <property type="entry name" value="HTH_18"/>
    <property type="match status" value="1"/>
</dbReference>
<dbReference type="RefSeq" id="WP_146779713.1">
    <property type="nucleotide sequence ID" value="NZ_CP042434.1"/>
</dbReference>
<feature type="domain" description="HTH araC/xylS-type" evidence="4">
    <location>
        <begin position="186"/>
        <end position="284"/>
    </location>
</feature>
<dbReference type="InterPro" id="IPR018060">
    <property type="entry name" value="HTH_AraC"/>
</dbReference>
<dbReference type="InterPro" id="IPR003313">
    <property type="entry name" value="AraC-bd"/>
</dbReference>
<dbReference type="Proteomes" id="UP000321291">
    <property type="component" value="Chromosome"/>
</dbReference>
<dbReference type="InterPro" id="IPR037923">
    <property type="entry name" value="HTH-like"/>
</dbReference>
<dbReference type="PANTHER" id="PTHR43280">
    <property type="entry name" value="ARAC-FAMILY TRANSCRIPTIONAL REGULATOR"/>
    <property type="match status" value="1"/>
</dbReference>
<dbReference type="PANTHER" id="PTHR43280:SF2">
    <property type="entry name" value="HTH-TYPE TRANSCRIPTIONAL REGULATOR EXSA"/>
    <property type="match status" value="1"/>
</dbReference>
<dbReference type="AlphaFoldDB" id="A0A5B8VGP3"/>
<dbReference type="Pfam" id="PF02311">
    <property type="entry name" value="AraC_binding"/>
    <property type="match status" value="1"/>
</dbReference>
<keyword evidence="3" id="KW-0804">Transcription</keyword>
<dbReference type="PROSITE" id="PS01124">
    <property type="entry name" value="HTH_ARAC_FAMILY_2"/>
    <property type="match status" value="1"/>
</dbReference>
<name>A0A5B8VGP3_9BACT</name>
<dbReference type="SUPFAM" id="SSF51215">
    <property type="entry name" value="Regulatory protein AraC"/>
    <property type="match status" value="1"/>
</dbReference>
<sequence length="287" mass="32626">MPKKKQILKEHHLPPMAKAGILLHQYDNEDLNREDDIFEPHRDTHAIFNFATTGSSSFLLDFEKYALKAPVLVMVFPGQVHQIEHCLNVSGWSIAFDPILMNAELTKTLECIFRAPLPIDDTSSLYQELMQLLSLLTNMYEQASGTEQTAAVQGLFSSLLQWTAGKLKDSCPCTTKATDRASLIELGFKSLLQEHYVKHKRPGFYSDQLNISTTHLGDTIKALTGKSVTAHIQQISILQAKRYLYKTDLSIKEICFLVGYDDPVHFGKLFKKHCQLTPLEFRKQIRE</sequence>
<gene>
    <name evidence="5" type="ORF">FSB73_00725</name>
</gene>
<organism evidence="5 6">
    <name type="scientific">Arachidicoccus ginsenosidivorans</name>
    <dbReference type="NCBI Taxonomy" id="496057"/>
    <lineage>
        <taxon>Bacteria</taxon>
        <taxon>Pseudomonadati</taxon>
        <taxon>Bacteroidota</taxon>
        <taxon>Chitinophagia</taxon>
        <taxon>Chitinophagales</taxon>
        <taxon>Chitinophagaceae</taxon>
        <taxon>Arachidicoccus</taxon>
    </lineage>
</organism>
<dbReference type="Gene3D" id="1.10.10.60">
    <property type="entry name" value="Homeodomain-like"/>
    <property type="match status" value="1"/>
</dbReference>
<dbReference type="SMART" id="SM00342">
    <property type="entry name" value="HTH_ARAC"/>
    <property type="match status" value="1"/>
</dbReference>
<keyword evidence="6" id="KW-1185">Reference proteome</keyword>
<evidence type="ECO:0000256" key="2">
    <source>
        <dbReference type="ARBA" id="ARBA00023125"/>
    </source>
</evidence>
<dbReference type="GO" id="GO:0043565">
    <property type="term" value="F:sequence-specific DNA binding"/>
    <property type="evidence" value="ECO:0007669"/>
    <property type="project" value="InterPro"/>
</dbReference>
<evidence type="ECO:0000313" key="5">
    <source>
        <dbReference type="EMBL" id="QEC70449.1"/>
    </source>
</evidence>
<evidence type="ECO:0000256" key="3">
    <source>
        <dbReference type="ARBA" id="ARBA00023163"/>
    </source>
</evidence>